<dbReference type="SUPFAM" id="SSF56281">
    <property type="entry name" value="Metallo-hydrolase/oxidoreductase"/>
    <property type="match status" value="1"/>
</dbReference>
<dbReference type="RefSeq" id="WP_007620870.1">
    <property type="nucleotide sequence ID" value="NZ_BAEO01000037.1"/>
</dbReference>
<gene>
    <name evidence="2" type="ORF">GARC_2750</name>
</gene>
<dbReference type="Gene3D" id="3.60.15.10">
    <property type="entry name" value="Ribonuclease Z/Hydroxyacylglutathione hydrolase-like"/>
    <property type="match status" value="1"/>
</dbReference>
<name>K6Z8D6_9ALTE</name>
<organism evidence="2 3">
    <name type="scientific">Paraglaciecola arctica BSs20135</name>
    <dbReference type="NCBI Taxonomy" id="493475"/>
    <lineage>
        <taxon>Bacteria</taxon>
        <taxon>Pseudomonadati</taxon>
        <taxon>Pseudomonadota</taxon>
        <taxon>Gammaproteobacteria</taxon>
        <taxon>Alteromonadales</taxon>
        <taxon>Alteromonadaceae</taxon>
        <taxon>Paraglaciecola</taxon>
    </lineage>
</organism>
<sequence length="273" mass="30664">MKQLVFCVWFILSGQPFALAHQSSLTYVANEAVLITSADKKVLFDPFFHQAFGTYQLVPEDIKQAIFSAAPPFDNLTAIIISHAHGDHFAADEVLKYLQKYPTTQLIAPEQAVKELMALAGAERIHPQVTGIQLAFNQQPKTIEVAGLLIDAVRIPHAGWPSRAEVENLVFRVTLKNQDSSVTVMHLGDADPDDAHFLPYKDHWQKRISDTALPPYWFYFSAEGRDILTDILNIKNSIGIHVPVEIPNQLKSSEEDYFSKPGEIRILEGSHRH</sequence>
<dbReference type="STRING" id="493475.GARC_2750"/>
<dbReference type="Pfam" id="PF13483">
    <property type="entry name" value="Lactamase_B_3"/>
    <property type="match status" value="1"/>
</dbReference>
<dbReference type="AlphaFoldDB" id="K6Z8D6"/>
<keyword evidence="1" id="KW-0732">Signal</keyword>
<feature type="chain" id="PRO_5003898166" description="Metallo-beta-lactamase domain-containing protein" evidence="1">
    <location>
        <begin position="21"/>
        <end position="273"/>
    </location>
</feature>
<keyword evidence="3" id="KW-1185">Reference proteome</keyword>
<dbReference type="EMBL" id="BAEO01000037">
    <property type="protein sequence ID" value="GAC19715.1"/>
    <property type="molecule type" value="Genomic_DNA"/>
</dbReference>
<dbReference type="eggNOG" id="COG2220">
    <property type="taxonomic scope" value="Bacteria"/>
</dbReference>
<dbReference type="InterPro" id="IPR036866">
    <property type="entry name" value="RibonucZ/Hydroxyglut_hydro"/>
</dbReference>
<accession>K6Z8D6</accession>
<evidence type="ECO:0008006" key="4">
    <source>
        <dbReference type="Google" id="ProtNLM"/>
    </source>
</evidence>
<proteinExistence type="predicted"/>
<evidence type="ECO:0000256" key="1">
    <source>
        <dbReference type="SAM" id="SignalP"/>
    </source>
</evidence>
<comment type="caution">
    <text evidence="2">The sequence shown here is derived from an EMBL/GenBank/DDBJ whole genome shotgun (WGS) entry which is preliminary data.</text>
</comment>
<evidence type="ECO:0000313" key="3">
    <source>
        <dbReference type="Proteomes" id="UP000006327"/>
    </source>
</evidence>
<dbReference type="Proteomes" id="UP000006327">
    <property type="component" value="Unassembled WGS sequence"/>
</dbReference>
<dbReference type="OrthoDB" id="9805728at2"/>
<protein>
    <recommendedName>
        <fullName evidence="4">Metallo-beta-lactamase domain-containing protein</fullName>
    </recommendedName>
</protein>
<reference evidence="2 3" key="1">
    <citation type="journal article" date="2017" name="Antonie Van Leeuwenhoek">
        <title>Rhizobium rhizosphaerae sp. nov., a novel species isolated from rice rhizosphere.</title>
        <authorList>
            <person name="Zhao J.J."/>
            <person name="Zhang J."/>
            <person name="Zhang R.J."/>
            <person name="Zhang C.W."/>
            <person name="Yin H.Q."/>
            <person name="Zhang X.X."/>
        </authorList>
    </citation>
    <scope>NUCLEOTIDE SEQUENCE [LARGE SCALE GENOMIC DNA]</scope>
    <source>
        <strain evidence="2 3">BSs20135</strain>
    </source>
</reference>
<evidence type="ECO:0000313" key="2">
    <source>
        <dbReference type="EMBL" id="GAC19715.1"/>
    </source>
</evidence>
<feature type="signal peptide" evidence="1">
    <location>
        <begin position="1"/>
        <end position="20"/>
    </location>
</feature>